<accession>A0AAD0YX47</accession>
<dbReference type="RefSeq" id="WP_061084733.1">
    <property type="nucleotide sequence ID" value="NZ_CP033930.1"/>
</dbReference>
<dbReference type="EMBL" id="CP033930">
    <property type="protein sequence ID" value="AZB16479.1"/>
    <property type="molecule type" value="Genomic_DNA"/>
</dbReference>
<feature type="signal peptide" evidence="1">
    <location>
        <begin position="1"/>
        <end position="19"/>
    </location>
</feature>
<proteinExistence type="predicted"/>
<sequence>MKLKLYFIFLFLVSQTFLSQNNYYWVGGTGSWSDLNHWRIGSVSGQTATIIPSRYDNVYITSGSGFTSAGGLLTIPSSATCKDFIIDDSFTGKLAFPSDSVFNIYGNLKWKSNAGVYYNVTLNLYSDSSNQTPNLIDIQDNLISPGFIGTSYISSFNLKGNGTFKLVKNFTSNGLFQFNINDSALLDTDHKNITAQNLTHTSTAASRFGTSTLTATNAMQFNSTANLTQATLSFSSLTIQTTQDIKKITLPTGAYYQISAGNSLKVDELTGIGTGSSTITGNELNINKIDLYGLNITANVLQANDVVLGDGSCDFSGKRYEIKNLSLGRGNVVLRAQQFDINNLVLNGGLYTFRQNQSLTPNYFQVTQTMIANSSCNGNIPRFGGVDNTTPVNMILPSSINGNGTASLSDYNLIAVKLTGGGSMTAGMDGGNNTGNITYSGIPSKTLYWIGGGGSWNDLSHWAFTSGGAAANCIPHMYDDVVFNASSGFTSGNNTITATGPVFVHNMTWNNAPATPVYSPVTYVYGNVYLQKDMSASASMFNIFKYNNTGPAANRYMNFEGQKIAQLNVSGNDNFYLMAATISSPYDVEVAANFNFDNNAIVSNLYADGRKIKAREFWLGGNTISIDNAILQMTTLNINTRQTITAPNTSVYVQNYNGKYYYSGNGNHYFGKIFKEGTFQGDLRSVNTGILQVNAGDIRFLDANKTDHFIINSSSHIMMNDSSTQLMVNKTFIYNRNDCDLAVNFTGSGGNNLVLGNAINGNGFVELNRMNLCGINAVYINPVQGAKPVNAGNSTDGGNNSGINFTAANAKNFYWKGGSGNWTDITHWSLDSTSSRVTSTCGIPTSNDNVFFDQNSGFMTNGITAIQLSGDVTVNDITFSGLPASSRSYFGGTNNYYKMNVNGNMVLHPGYYDAGYFSGFTFINTNKPADIIKSLTPNGASSVLTFSGNARWKINRGTSAYDLDGNSHIIQNNIPGNVLDMSGTLLKLVTLNVNGDQLLMNNADITINSTFMVNTAKPVVNTANSVIKIIKASGSIANEITSNTLSHYFEKIEFTNTTGANDYVMNFNLTGGIINNFIVHSASGSRLDKVNPSLTIKSPLAVNHLTIEKNNHIALEANLQVNQSLLMLGDCVDKLIFSSNSLQPRSLILPDYTSNPSGYSMDRVQFKMISSSGGQTYLTTKSTDLGGNTGINFQDAIPANARNLYWVGGQGEWRDPLHWSLTSGGAPITGCDIPNGVDNVFFDQNSGFTAGQSKIIIKGSNLSKANNITFNNAINQPILDFGASTNAMYYLNVYGNLVLQNDLKINVPVSPYGLPRNIILSQGTVSGKTRYIDTRGAYIYLNINAQDYFELKSPYLGDINFNNVAGFKTNSQPMTLVNFSWNQTTSNNPVVDFGQSVVNGTRVNSAGTPNFYMASLPAYNFYSPYFSINSGNNSVTLKLSETKIETGYFVTNTPEASILGDLTIWKDGNLNTGTKIWDFSKMTFLGSSSVNSVSTLSSSGKYKTLYFNPGSYQVNSHQTVTENLFMTGTPCNRISVLRSTTGQNMINLDPAAKYTMFYASIKDMNFSRPVNAYGNSQDLGNTANLNIIPTDVQAAGFGGNKTLCASEFPKTYDASTLFGTDPNASYTWTKINSLNSVVIGNSSSISFAQPGNYRVNVTYGQDGCNITEDFSISSVTLPVDSTISSSTSTIRQTTGDVQVKFKGSLAQPYIFTYTLNGGPDQTITSASNGEAIILHPGNQVGTFVYRLKGMRFANGQACPIDLNNKEIVINVNPECPTPGVMMLMNGILRGCTASAGARRITELLPSTIANPPTGNGLNRFISGTGIVVREGNDVFMIRNTNASPETLTLPASKPHVVGAVIYHNDHFYEGTDNGKWIRVDND</sequence>
<evidence type="ECO:0000313" key="3">
    <source>
        <dbReference type="Proteomes" id="UP000269015"/>
    </source>
</evidence>
<reference evidence="2 3" key="1">
    <citation type="submission" date="2018-11" db="EMBL/GenBank/DDBJ databases">
        <title>Proposal to divide the Flavobacteriaceae and reorganize its genera based on Amino Acid Identity values calculated from whole genome sequences.</title>
        <authorList>
            <person name="Nicholson A.C."/>
            <person name="Gulvik C.A."/>
            <person name="Whitney A.M."/>
            <person name="Humrighouse B.W."/>
            <person name="Bell M."/>
            <person name="Holmes B."/>
            <person name="Steigerwalt A.G."/>
            <person name="Villarma A."/>
            <person name="Sheth M."/>
            <person name="Batra D."/>
            <person name="Pryor J."/>
            <person name="Bernardet J.-F."/>
            <person name="Hugo C."/>
            <person name="Kampfer P."/>
            <person name="Newman J."/>
            <person name="McQuiston J.R."/>
        </authorList>
    </citation>
    <scope>NUCLEOTIDE SEQUENCE [LARGE SCALE GENOMIC DNA]</scope>
    <source>
        <strain evidence="2 3">H5559</strain>
    </source>
</reference>
<name>A0AAD0YX47_CHRID</name>
<gene>
    <name evidence="2" type="ORF">EG352_01135</name>
</gene>
<keyword evidence="1" id="KW-0732">Signal</keyword>
<evidence type="ECO:0008006" key="4">
    <source>
        <dbReference type="Google" id="ProtNLM"/>
    </source>
</evidence>
<protein>
    <recommendedName>
        <fullName evidence="4">PKD domain-containing protein</fullName>
    </recommendedName>
</protein>
<dbReference type="Proteomes" id="UP000269015">
    <property type="component" value="Chromosome"/>
</dbReference>
<organism evidence="2 3">
    <name type="scientific">Chryseobacterium indologenes</name>
    <name type="common">Flavobacterium indologenes</name>
    <dbReference type="NCBI Taxonomy" id="253"/>
    <lineage>
        <taxon>Bacteria</taxon>
        <taxon>Pseudomonadati</taxon>
        <taxon>Bacteroidota</taxon>
        <taxon>Flavobacteriia</taxon>
        <taxon>Flavobacteriales</taxon>
        <taxon>Weeksellaceae</taxon>
        <taxon>Chryseobacterium group</taxon>
        <taxon>Chryseobacterium</taxon>
    </lineage>
</organism>
<feature type="chain" id="PRO_5041934153" description="PKD domain-containing protein" evidence="1">
    <location>
        <begin position="20"/>
        <end position="1882"/>
    </location>
</feature>
<evidence type="ECO:0000256" key="1">
    <source>
        <dbReference type="SAM" id="SignalP"/>
    </source>
</evidence>
<evidence type="ECO:0000313" key="2">
    <source>
        <dbReference type="EMBL" id="AZB16479.1"/>
    </source>
</evidence>